<dbReference type="RefSeq" id="WP_025078605.1">
    <property type="nucleotide sequence ID" value="NZ_BAKO01000019.1"/>
</dbReference>
<dbReference type="EMBL" id="CP012075">
    <property type="protein sequence ID" value="AKU70487.1"/>
    <property type="molecule type" value="Genomic_DNA"/>
</dbReference>
<name>A0A0K1NN24_9BACT</name>
<proteinExistence type="predicted"/>
<organism evidence="1 3">
    <name type="scientific">Prevotella fusca JCM 17724</name>
    <dbReference type="NCBI Taxonomy" id="1236517"/>
    <lineage>
        <taxon>Bacteria</taxon>
        <taxon>Pseudomonadati</taxon>
        <taxon>Bacteroidota</taxon>
        <taxon>Bacteroidia</taxon>
        <taxon>Bacteroidales</taxon>
        <taxon>Prevotellaceae</taxon>
        <taxon>Prevotella</taxon>
    </lineage>
</organism>
<dbReference type="KEGG" id="pfus:ADJ77_12090"/>
<dbReference type="Proteomes" id="UP000060345">
    <property type="component" value="Chromosome 2"/>
</dbReference>
<protein>
    <submittedName>
        <fullName evidence="1">Uncharacterized protein</fullName>
    </submittedName>
</protein>
<dbReference type="eggNOG" id="ENOG5033AWQ">
    <property type="taxonomic scope" value="Bacteria"/>
</dbReference>
<dbReference type="AlphaFoldDB" id="A0A0K1NN24"/>
<evidence type="ECO:0000313" key="2">
    <source>
        <dbReference type="EMBL" id="QUB86121.1"/>
    </source>
</evidence>
<evidence type="ECO:0000313" key="4">
    <source>
        <dbReference type="Proteomes" id="UP000682005"/>
    </source>
</evidence>
<sequence>MENIRKSAQYVLAKKEYQLDKLQHFHSTSNEDIYSYIHGKKSRGIIGLKLERISNWQHWKFIHSFLNEEKVDNSLLALSTYYAVESVAWDFFLGKDIAQYAESAAFHDAVKHLAQALLLGWESLAVRYGKLLLNMLYGKQYKGWHPSYKHPWFMLEVFCRWQGIKLDYSRLNYPEDMGVYAQELEHWDTDNQELLSRLVNELVDFHIAESDENEHKDHTPDFPSSDYFIYPVEILLWLNIRERMGLTEYIADNDLMKMPINNWHTQQVVVPVIGLVEQAKMKLQSECPNTRLEL</sequence>
<dbReference type="EMBL" id="CP072369">
    <property type="protein sequence ID" value="QUB86121.1"/>
    <property type="molecule type" value="Genomic_DNA"/>
</dbReference>
<evidence type="ECO:0000313" key="3">
    <source>
        <dbReference type="Proteomes" id="UP000060345"/>
    </source>
</evidence>
<dbReference type="Proteomes" id="UP000682005">
    <property type="component" value="Chromosome 2"/>
</dbReference>
<reference evidence="1 3" key="1">
    <citation type="submission" date="2015-07" db="EMBL/GenBank/DDBJ databases">
        <authorList>
            <person name="Noorani M."/>
        </authorList>
    </citation>
    <scope>NUCLEOTIDE SEQUENCE [LARGE SCALE GENOMIC DNA]</scope>
    <source>
        <strain evidence="1 3">W1435</strain>
    </source>
</reference>
<dbReference type="OrthoDB" id="662456at2"/>
<reference evidence="2 4" key="2">
    <citation type="submission" date="2021-03" db="EMBL/GenBank/DDBJ databases">
        <title>Human Oral Microbial Genomes.</title>
        <authorList>
            <person name="Johnston C.D."/>
            <person name="Chen T."/>
            <person name="Dewhirst F.E."/>
        </authorList>
    </citation>
    <scope>NUCLEOTIDE SEQUENCE [LARGE SCALE GENOMIC DNA]</scope>
    <source>
        <strain evidence="2 4">W1435</strain>
    </source>
</reference>
<gene>
    <name evidence="1" type="ORF">ADJ77_12090</name>
    <name evidence="2" type="ORF">J5A51_02320</name>
</gene>
<evidence type="ECO:0000313" key="1">
    <source>
        <dbReference type="EMBL" id="AKU70487.1"/>
    </source>
</evidence>
<accession>A0A0K1NN24</accession>
<keyword evidence="4" id="KW-1185">Reference proteome</keyword>